<dbReference type="InterPro" id="IPR008922">
    <property type="entry name" value="Di-copper_centre_dom_sf"/>
</dbReference>
<evidence type="ECO:0000313" key="6">
    <source>
        <dbReference type="EMBL" id="KXX80534.1"/>
    </source>
</evidence>
<protein>
    <submittedName>
        <fullName evidence="6">Tyrosinase</fullName>
    </submittedName>
</protein>
<gene>
    <name evidence="6" type="ORF">MMYC01_202599</name>
</gene>
<dbReference type="AlphaFoldDB" id="A0A175WC79"/>
<feature type="region of interest" description="Disordered" evidence="4">
    <location>
        <begin position="1"/>
        <end position="34"/>
    </location>
</feature>
<feature type="domain" description="Tyrosinase C-terminal" evidence="5">
    <location>
        <begin position="214"/>
        <end position="336"/>
    </location>
</feature>
<evidence type="ECO:0000256" key="3">
    <source>
        <dbReference type="ARBA" id="ARBA00023033"/>
    </source>
</evidence>
<organism evidence="6 7">
    <name type="scientific">Madurella mycetomatis</name>
    <dbReference type="NCBI Taxonomy" id="100816"/>
    <lineage>
        <taxon>Eukaryota</taxon>
        <taxon>Fungi</taxon>
        <taxon>Dikarya</taxon>
        <taxon>Ascomycota</taxon>
        <taxon>Pezizomycotina</taxon>
        <taxon>Sordariomycetes</taxon>
        <taxon>Sordariomycetidae</taxon>
        <taxon>Sordariales</taxon>
        <taxon>Sordariales incertae sedis</taxon>
        <taxon>Madurella</taxon>
    </lineage>
</organism>
<evidence type="ECO:0000256" key="2">
    <source>
        <dbReference type="ARBA" id="ARBA00023002"/>
    </source>
</evidence>
<name>A0A175WC79_9PEZI</name>
<evidence type="ECO:0000259" key="5">
    <source>
        <dbReference type="Pfam" id="PF18132"/>
    </source>
</evidence>
<evidence type="ECO:0000256" key="4">
    <source>
        <dbReference type="SAM" id="MobiDB-lite"/>
    </source>
</evidence>
<dbReference type="OrthoDB" id="6132182at2759"/>
<sequence>MAPRPPLNQMPAYTTSEGGGEGEERHPRTLGTSSTGDAAQILQNLMLMIALFWPQGARQRFEEAARGYIFWPLSATKFNKPLWNQWANTVRTSTESLESLHDTIHFLSGGFDGHLSFPTYDGRLFTRSHSRTALTPFFSDNNGTFWTSDGVRDHTELGYTYVELVSGPAATSEETRASVRRAVNRLYGMGKPAVPPSLSARRYSGVVTTAHERTAYIRVEKHASDGRFATYLFLAPPPNDTRDWMPFPKHVGIMGVWTAGGQDVGTTRLQPADGLFVAETVPLTAALMQKITEGELESLEPEDVECSLKIRLEKRVMGFAGQVWDADQVRGLRVQIVNSVVRAPSCEEQLPVRGSRTVILMCNEAALSGRGANRCGVAGATT</sequence>
<evidence type="ECO:0000256" key="1">
    <source>
        <dbReference type="ARBA" id="ARBA00001973"/>
    </source>
</evidence>
<dbReference type="Proteomes" id="UP000078237">
    <property type="component" value="Unassembled WGS sequence"/>
</dbReference>
<dbReference type="STRING" id="100816.A0A175WC79"/>
<proteinExistence type="predicted"/>
<keyword evidence="2" id="KW-0560">Oxidoreductase</keyword>
<keyword evidence="7" id="KW-1185">Reference proteome</keyword>
<comment type="cofactor">
    <cofactor evidence="1">
        <name>Cu(2+)</name>
        <dbReference type="ChEBI" id="CHEBI:29036"/>
    </cofactor>
</comment>
<dbReference type="SUPFAM" id="SSF48056">
    <property type="entry name" value="Di-copper centre-containing domain"/>
    <property type="match status" value="1"/>
</dbReference>
<dbReference type="EMBL" id="LCTW02000057">
    <property type="protein sequence ID" value="KXX80534.1"/>
    <property type="molecule type" value="Genomic_DNA"/>
</dbReference>
<comment type="caution">
    <text evidence="6">The sequence shown here is derived from an EMBL/GenBank/DDBJ whole genome shotgun (WGS) entry which is preliminary data.</text>
</comment>
<dbReference type="GO" id="GO:0004497">
    <property type="term" value="F:monooxygenase activity"/>
    <property type="evidence" value="ECO:0007669"/>
    <property type="project" value="UniProtKB-KW"/>
</dbReference>
<evidence type="ECO:0000313" key="7">
    <source>
        <dbReference type="Proteomes" id="UP000078237"/>
    </source>
</evidence>
<dbReference type="Pfam" id="PF18132">
    <property type="entry name" value="Tyrosinase_C"/>
    <property type="match status" value="1"/>
</dbReference>
<dbReference type="Gene3D" id="1.10.1280.10">
    <property type="entry name" value="Di-copper center containing domain from catechol oxidase"/>
    <property type="match status" value="1"/>
</dbReference>
<accession>A0A175WC79</accession>
<reference evidence="6 7" key="1">
    <citation type="journal article" date="2016" name="Genome Announc.">
        <title>Genome Sequence of Madurella mycetomatis mm55, Isolated from a Human Mycetoma Case in Sudan.</title>
        <authorList>
            <person name="Smit S."/>
            <person name="Derks M.F."/>
            <person name="Bervoets S."/>
            <person name="Fahal A."/>
            <person name="van Leeuwen W."/>
            <person name="van Belkum A."/>
            <person name="van de Sande W.W."/>
        </authorList>
    </citation>
    <scope>NUCLEOTIDE SEQUENCE [LARGE SCALE GENOMIC DNA]</scope>
    <source>
        <strain evidence="7">mm55</strain>
    </source>
</reference>
<dbReference type="VEuPathDB" id="FungiDB:MMYC01_202599"/>
<keyword evidence="3" id="KW-0503">Monooxygenase</keyword>
<dbReference type="InterPro" id="IPR041640">
    <property type="entry name" value="Tyrosinase_C"/>
</dbReference>